<feature type="compositionally biased region" description="Low complexity" evidence="6">
    <location>
        <begin position="628"/>
        <end position="661"/>
    </location>
</feature>
<dbReference type="Gene3D" id="3.40.366.10">
    <property type="entry name" value="Malonyl-Coenzyme A Acyl Carrier Protein, domain 2"/>
    <property type="match status" value="1"/>
</dbReference>
<feature type="active site" description="Proton donor; for dehydratase activity" evidence="5">
    <location>
        <position position="419"/>
    </location>
</feature>
<dbReference type="InterPro" id="IPR020806">
    <property type="entry name" value="PKS_PP-bd"/>
</dbReference>
<dbReference type="Gene3D" id="3.40.50.1820">
    <property type="entry name" value="alpha/beta hydrolase"/>
    <property type="match status" value="1"/>
</dbReference>
<dbReference type="PANTHER" id="PTHR43775:SF37">
    <property type="entry name" value="SI:DKEY-61P9.11"/>
    <property type="match status" value="1"/>
</dbReference>
<dbReference type="InterPro" id="IPR049552">
    <property type="entry name" value="PKS_DH_N"/>
</dbReference>
<dbReference type="SUPFAM" id="SSF53474">
    <property type="entry name" value="alpha/beta-Hydrolases"/>
    <property type="match status" value="1"/>
</dbReference>
<sequence>MCQPNTTGMISVNAGAEKLREMLSAESWADLGNVDAACDNSTHDCVLSVSVSSIEPLLVRFRSLGIKAKRLDLPYGFHSPAMEPLQPQVKLGLDLTGKMYTKGDIDHTYFSSQTVSTVRFRELVEACIPSECAQSGVVFLEISPHPTLLPMIKTTTSASNIPVVCLGTLHKQRPNWESLAESTAELARRGFPLRWNEGFDGQNPKLVDLPLYQSSQAGVGSESKRKLKSPISAWIDGHSDNGAPYEVSTRITPLIEGHRVAGTCICPASVYIELALQAASPRVEHGHRIRLEYIIFSKPLVHQMADPLQVIGVEIQEPKNLDNALEFRVVPLQHGGPVDGESTFCRGTIAPRGRAGGIIIPPSGPPRHLIDPAGPCVMQRKMLYDTIFTRVVSYSPMYQTIDRLQLSHAAEKLPPVFIDTLLHAAGFLANCSVPSSDVCICTGVESVEFLVQGPSAWEETFILQTYITPTTGGFQGTSYAYDHQGTLVALVQGMAFKQLPIQSFHKALQRAISQPSKDTFDSTLSSNRDSRLLRDQSAPGLSPPDSVTSDLVRIIGEVTGISDAHTIASTEFSQLGIDSLMTIELLDRISREFPGLSQISEHELAQCDTLTALEAILMTVNDGEALDDSSSGGSSRSDFVFSVGDSSPSTSPMMSKSISPTRPAAPHSDTSISLAQRVRQAVADVSSVPLDSVRADTRLEELGLDSLLGIELLERLGSEDGLAITQTKLDSCQTVQDIVGNLESKQKLAVTGAAQAEMGSLRLLRRGSASKAPLYLIHDGSGVCHEVYGRLGDLDRNVYSILATAGRNTSDGPGSLLDMARAYAAMVDTSQPVILGGWSFGGVVAYEISRTLRRMDCNVSGLILIDSPCPINHVGLPQALLEQVCKGKPKWVLENFQRHTALLRDHVPDASQRDFPVAFLKSTALVSASLDGARCAFLDNASERNREIQHWEALTGRRLTLLDIPGNHFQAFDVDIVQHTSTAVSLALDECE</sequence>
<dbReference type="EMBL" id="CAUWAG010000003">
    <property type="protein sequence ID" value="CAJ2501648.1"/>
    <property type="molecule type" value="Genomic_DNA"/>
</dbReference>
<evidence type="ECO:0000256" key="4">
    <source>
        <dbReference type="ARBA" id="ARBA00023268"/>
    </source>
</evidence>
<dbReference type="InterPro" id="IPR006162">
    <property type="entry name" value="Ppantetheine_attach_site"/>
</dbReference>
<feature type="compositionally biased region" description="Polar residues" evidence="6">
    <location>
        <begin position="517"/>
        <end position="527"/>
    </location>
</feature>
<dbReference type="Gene3D" id="3.10.129.110">
    <property type="entry name" value="Polyketide synthase dehydratase"/>
    <property type="match status" value="1"/>
</dbReference>
<dbReference type="InterPro" id="IPR016035">
    <property type="entry name" value="Acyl_Trfase/lysoPLipase"/>
</dbReference>
<keyword evidence="2" id="KW-0597">Phosphoprotein</keyword>
<name>A0AAI8YEH8_9PEZI</name>
<dbReference type="Pfam" id="PF21089">
    <property type="entry name" value="PKS_DH_N"/>
    <property type="match status" value="1"/>
</dbReference>
<evidence type="ECO:0000256" key="5">
    <source>
        <dbReference type="PROSITE-ProRule" id="PRU01363"/>
    </source>
</evidence>
<keyword evidence="3" id="KW-0808">Transferase</keyword>
<dbReference type="GO" id="GO:0006633">
    <property type="term" value="P:fatty acid biosynthetic process"/>
    <property type="evidence" value="ECO:0007669"/>
    <property type="project" value="TreeGrafter"/>
</dbReference>
<feature type="region of interest" description="C-terminal hotdog fold" evidence="5">
    <location>
        <begin position="375"/>
        <end position="505"/>
    </location>
</feature>
<accession>A0AAI8YEH8</accession>
<comment type="caution">
    <text evidence="9">The sequence shown here is derived from an EMBL/GenBank/DDBJ whole genome shotgun (WGS) entry which is preliminary data.</text>
</comment>
<dbReference type="InterPro" id="IPR029058">
    <property type="entry name" value="AB_hydrolase_fold"/>
</dbReference>
<dbReference type="PANTHER" id="PTHR43775">
    <property type="entry name" value="FATTY ACID SYNTHASE"/>
    <property type="match status" value="1"/>
</dbReference>
<dbReference type="InterPro" id="IPR001031">
    <property type="entry name" value="Thioesterase"/>
</dbReference>
<dbReference type="Gene3D" id="3.30.70.3290">
    <property type="match status" value="1"/>
</dbReference>
<feature type="active site" description="Proton acceptor; for dehydratase activity" evidence="5">
    <location>
        <position position="258"/>
    </location>
</feature>
<dbReference type="InterPro" id="IPR036736">
    <property type="entry name" value="ACP-like_sf"/>
</dbReference>
<evidence type="ECO:0000259" key="8">
    <source>
        <dbReference type="PROSITE" id="PS52019"/>
    </source>
</evidence>
<dbReference type="Pfam" id="PF00550">
    <property type="entry name" value="PP-binding"/>
    <property type="match status" value="2"/>
</dbReference>
<gene>
    <name evidence="9" type="ORF">KHLLAP_LOCUS2116</name>
</gene>
<dbReference type="InterPro" id="IPR014043">
    <property type="entry name" value="Acyl_transferase_dom"/>
</dbReference>
<dbReference type="Pfam" id="PF00698">
    <property type="entry name" value="Acyl_transf_1"/>
    <property type="match status" value="1"/>
</dbReference>
<feature type="region of interest" description="N-terminal hotdog fold" evidence="5">
    <location>
        <begin position="216"/>
        <end position="356"/>
    </location>
</feature>
<dbReference type="Proteomes" id="UP001295740">
    <property type="component" value="Unassembled WGS sequence"/>
</dbReference>
<feature type="region of interest" description="Disordered" evidence="6">
    <location>
        <begin position="517"/>
        <end position="546"/>
    </location>
</feature>
<dbReference type="PROSITE" id="PS52019">
    <property type="entry name" value="PKS_MFAS_DH"/>
    <property type="match status" value="1"/>
</dbReference>
<dbReference type="PROSITE" id="PS50075">
    <property type="entry name" value="CARRIER"/>
    <property type="match status" value="2"/>
</dbReference>
<dbReference type="SUPFAM" id="SSF47336">
    <property type="entry name" value="ACP-like"/>
    <property type="match status" value="2"/>
</dbReference>
<dbReference type="SMART" id="SM00823">
    <property type="entry name" value="PKS_PP"/>
    <property type="match status" value="2"/>
</dbReference>
<keyword evidence="4" id="KW-0511">Multifunctional enzyme</keyword>
<dbReference type="InterPro" id="IPR042104">
    <property type="entry name" value="PKS_dehydratase_sf"/>
</dbReference>
<dbReference type="InterPro" id="IPR050091">
    <property type="entry name" value="PKS_NRPS_Biosynth_Enz"/>
</dbReference>
<dbReference type="Gene3D" id="1.10.1200.10">
    <property type="entry name" value="ACP-like"/>
    <property type="match status" value="2"/>
</dbReference>
<feature type="domain" description="PKS/mFAS DH" evidence="8">
    <location>
        <begin position="216"/>
        <end position="505"/>
    </location>
</feature>
<dbReference type="PROSITE" id="PS00012">
    <property type="entry name" value="PHOSPHOPANTETHEINE"/>
    <property type="match status" value="2"/>
</dbReference>
<reference evidence="9" key="1">
    <citation type="submission" date="2023-10" db="EMBL/GenBank/DDBJ databases">
        <authorList>
            <person name="Hackl T."/>
        </authorList>
    </citation>
    <scope>NUCLEOTIDE SEQUENCE</scope>
</reference>
<feature type="domain" description="Carrier" evidence="7">
    <location>
        <begin position="672"/>
        <end position="746"/>
    </location>
</feature>
<feature type="domain" description="Carrier" evidence="7">
    <location>
        <begin position="542"/>
        <end position="621"/>
    </location>
</feature>
<evidence type="ECO:0000313" key="9">
    <source>
        <dbReference type="EMBL" id="CAJ2501648.1"/>
    </source>
</evidence>
<dbReference type="Pfam" id="PF00975">
    <property type="entry name" value="Thioesterase"/>
    <property type="match status" value="1"/>
</dbReference>
<dbReference type="SUPFAM" id="SSF52151">
    <property type="entry name" value="FabD/lysophospholipase-like"/>
    <property type="match status" value="1"/>
</dbReference>
<dbReference type="GO" id="GO:0031177">
    <property type="term" value="F:phosphopantetheine binding"/>
    <property type="evidence" value="ECO:0007669"/>
    <property type="project" value="InterPro"/>
</dbReference>
<organism evidence="9 10">
    <name type="scientific">Anthostomella pinea</name>
    <dbReference type="NCBI Taxonomy" id="933095"/>
    <lineage>
        <taxon>Eukaryota</taxon>
        <taxon>Fungi</taxon>
        <taxon>Dikarya</taxon>
        <taxon>Ascomycota</taxon>
        <taxon>Pezizomycotina</taxon>
        <taxon>Sordariomycetes</taxon>
        <taxon>Xylariomycetidae</taxon>
        <taxon>Xylariales</taxon>
        <taxon>Xylariaceae</taxon>
        <taxon>Anthostomella</taxon>
    </lineage>
</organism>
<dbReference type="InterPro" id="IPR009081">
    <property type="entry name" value="PP-bd_ACP"/>
</dbReference>
<keyword evidence="10" id="KW-1185">Reference proteome</keyword>
<evidence type="ECO:0000256" key="6">
    <source>
        <dbReference type="SAM" id="MobiDB-lite"/>
    </source>
</evidence>
<evidence type="ECO:0000259" key="7">
    <source>
        <dbReference type="PROSITE" id="PS50075"/>
    </source>
</evidence>
<keyword evidence="1" id="KW-0596">Phosphopantetheine</keyword>
<evidence type="ECO:0000256" key="2">
    <source>
        <dbReference type="ARBA" id="ARBA00022553"/>
    </source>
</evidence>
<dbReference type="SMART" id="SM00827">
    <property type="entry name" value="PKS_AT"/>
    <property type="match status" value="1"/>
</dbReference>
<evidence type="ECO:0000256" key="3">
    <source>
        <dbReference type="ARBA" id="ARBA00022679"/>
    </source>
</evidence>
<proteinExistence type="predicted"/>
<dbReference type="GO" id="GO:0004312">
    <property type="term" value="F:fatty acid synthase activity"/>
    <property type="evidence" value="ECO:0007669"/>
    <property type="project" value="TreeGrafter"/>
</dbReference>
<evidence type="ECO:0000256" key="1">
    <source>
        <dbReference type="ARBA" id="ARBA00022450"/>
    </source>
</evidence>
<dbReference type="InterPro" id="IPR001227">
    <property type="entry name" value="Ac_transferase_dom_sf"/>
</dbReference>
<dbReference type="InterPro" id="IPR049900">
    <property type="entry name" value="PKS_mFAS_DH"/>
</dbReference>
<feature type="region of interest" description="Disordered" evidence="6">
    <location>
        <begin position="624"/>
        <end position="670"/>
    </location>
</feature>
<protein>
    <submittedName>
        <fullName evidence="9">Uu.00g045010.m01.CDS01</fullName>
    </submittedName>
</protein>
<dbReference type="AlphaFoldDB" id="A0AAI8YEH8"/>
<evidence type="ECO:0000313" key="10">
    <source>
        <dbReference type="Proteomes" id="UP001295740"/>
    </source>
</evidence>